<proteinExistence type="predicted"/>
<evidence type="ECO:0000313" key="2">
    <source>
        <dbReference type="EMBL" id="MBC3537021.1"/>
    </source>
</evidence>
<protein>
    <submittedName>
        <fullName evidence="2">Nitroreductase family protein</fullName>
    </submittedName>
</protein>
<accession>A0ABR6VLC9</accession>
<comment type="caution">
    <text evidence="2">The sequence shown here is derived from an EMBL/GenBank/DDBJ whole genome shotgun (WGS) entry which is preliminary data.</text>
</comment>
<keyword evidence="3" id="KW-1185">Reference proteome</keyword>
<dbReference type="InterPro" id="IPR029479">
    <property type="entry name" value="Nitroreductase"/>
</dbReference>
<dbReference type="CDD" id="cd02140">
    <property type="entry name" value="Frm2-like"/>
    <property type="match status" value="1"/>
</dbReference>
<dbReference type="InterPro" id="IPR033877">
    <property type="entry name" value="Frm2/Hbn1"/>
</dbReference>
<dbReference type="PANTHER" id="PTHR43035">
    <property type="entry name" value="FATTY ACID REPRESSION MUTANT PROTEIN 2-RELATED"/>
    <property type="match status" value="1"/>
</dbReference>
<sequence length="198" mass="22257">MESLIKAYAARRTNYTLGKNVSLSQEEIIEKVQAVVKEIPSAFNMQSGRIILAFGAKHDAIWQITKETLRKVVPAEAFAKTEAKIDSFAAAYGTVLYYDDTAVVKAMQEQNPLYAANFPIWAQQGNGMIQFALWTLFADLGLGANLQHYNPLIDEALQKEFSVPDTWQLIGQMPFGQPQAYPDPVKKLPIEERVKIYQ</sequence>
<dbReference type="PANTHER" id="PTHR43035:SF1">
    <property type="entry name" value="FATTY ACID REPRESSION MUTANT PROTEIN 2-RELATED"/>
    <property type="match status" value="1"/>
</dbReference>
<dbReference type="EMBL" id="JACOGK010000018">
    <property type="protein sequence ID" value="MBC3537021.1"/>
    <property type="molecule type" value="Genomic_DNA"/>
</dbReference>
<name>A0ABR6VLC9_9FIRM</name>
<dbReference type="Pfam" id="PF00881">
    <property type="entry name" value="Nitroreductase"/>
    <property type="match status" value="1"/>
</dbReference>
<dbReference type="SUPFAM" id="SSF55469">
    <property type="entry name" value="FMN-dependent nitroreductase-like"/>
    <property type="match status" value="1"/>
</dbReference>
<feature type="domain" description="Nitroreductase" evidence="1">
    <location>
        <begin position="9"/>
        <end position="176"/>
    </location>
</feature>
<dbReference type="RefSeq" id="WP_186503175.1">
    <property type="nucleotide sequence ID" value="NZ_JACOGK010000018.1"/>
</dbReference>
<reference evidence="2 3" key="1">
    <citation type="submission" date="2020-08" db="EMBL/GenBank/DDBJ databases">
        <authorList>
            <person name="Liu C."/>
            <person name="Sun Q."/>
        </authorList>
    </citation>
    <scope>NUCLEOTIDE SEQUENCE [LARGE SCALE GENOMIC DNA]</scope>
    <source>
        <strain evidence="2 3">NSJ-59</strain>
    </source>
</reference>
<evidence type="ECO:0000313" key="3">
    <source>
        <dbReference type="Proteomes" id="UP000606870"/>
    </source>
</evidence>
<dbReference type="InterPro" id="IPR000415">
    <property type="entry name" value="Nitroreductase-like"/>
</dbReference>
<evidence type="ECO:0000259" key="1">
    <source>
        <dbReference type="Pfam" id="PF00881"/>
    </source>
</evidence>
<organism evidence="2 3">
    <name type="scientific">Megasphaera hominis</name>
    <dbReference type="NCBI Taxonomy" id="159836"/>
    <lineage>
        <taxon>Bacteria</taxon>
        <taxon>Bacillati</taxon>
        <taxon>Bacillota</taxon>
        <taxon>Negativicutes</taxon>
        <taxon>Veillonellales</taxon>
        <taxon>Veillonellaceae</taxon>
        <taxon>Megasphaera</taxon>
    </lineage>
</organism>
<dbReference type="Gene3D" id="3.40.109.10">
    <property type="entry name" value="NADH Oxidase"/>
    <property type="match status" value="1"/>
</dbReference>
<dbReference type="Proteomes" id="UP000606870">
    <property type="component" value="Unassembled WGS sequence"/>
</dbReference>
<gene>
    <name evidence="2" type="ORF">H8J70_07135</name>
</gene>